<accession>A0ABU0MS04</accession>
<evidence type="ECO:0000313" key="3">
    <source>
        <dbReference type="Proteomes" id="UP001244552"/>
    </source>
</evidence>
<evidence type="ECO:0000313" key="1">
    <source>
        <dbReference type="EMBL" id="MDQ0535147.1"/>
    </source>
</evidence>
<evidence type="ECO:0000313" key="2">
    <source>
        <dbReference type="EMBL" id="MDQ0536245.1"/>
    </source>
</evidence>
<reference evidence="2 3" key="1">
    <citation type="submission" date="2023-07" db="EMBL/GenBank/DDBJ databases">
        <title>Genomic Encyclopedia of Type Strains, Phase IV (KMG-IV): sequencing the most valuable type-strain genomes for metagenomic binning, comparative biology and taxonomic classification.</title>
        <authorList>
            <person name="Goeker M."/>
        </authorList>
    </citation>
    <scope>NUCLEOTIDE SEQUENCE [LARGE SCALE GENOMIC DNA]</scope>
    <source>
        <strain evidence="2 3">DSM 19922</strain>
    </source>
</reference>
<dbReference type="EMBL" id="JAUSVU010000016">
    <property type="protein sequence ID" value="MDQ0535147.1"/>
    <property type="molecule type" value="Genomic_DNA"/>
</dbReference>
<dbReference type="EMBL" id="JAUSVU010000024">
    <property type="protein sequence ID" value="MDQ0536245.1"/>
    <property type="molecule type" value="Genomic_DNA"/>
</dbReference>
<dbReference type="Proteomes" id="UP001244552">
    <property type="component" value="Unassembled WGS sequence"/>
</dbReference>
<dbReference type="RefSeq" id="WP_209985259.1">
    <property type="nucleotide sequence ID" value="NZ_JAGINO010000016.1"/>
</dbReference>
<keyword evidence="3" id="KW-1185">Reference proteome</keyword>
<proteinExistence type="predicted"/>
<protein>
    <submittedName>
        <fullName evidence="2">Uncharacterized protein</fullName>
    </submittedName>
</protein>
<sequence length="118" mass="11848">MANTAGNTPTGVTTLGTIGAAGGQGGWCRITPLATNTAAVVCVLKRKAGEAANIWHLIAAQYVGATTINATTAPVPQSIASIAGMDFEAGDVLGIGSWATLTASCEVDLGWYDLTKPA</sequence>
<organism evidence="2 3">
    <name type="scientific">Azospirillum picis</name>
    <dbReference type="NCBI Taxonomy" id="488438"/>
    <lineage>
        <taxon>Bacteria</taxon>
        <taxon>Pseudomonadati</taxon>
        <taxon>Pseudomonadota</taxon>
        <taxon>Alphaproteobacteria</taxon>
        <taxon>Rhodospirillales</taxon>
        <taxon>Azospirillaceae</taxon>
        <taxon>Azospirillum</taxon>
    </lineage>
</organism>
<comment type="caution">
    <text evidence="2">The sequence shown here is derived from an EMBL/GenBank/DDBJ whole genome shotgun (WGS) entry which is preliminary data.</text>
</comment>
<name>A0ABU0MS04_9PROT</name>
<gene>
    <name evidence="1" type="ORF">QO018_004025</name>
    <name evidence="2" type="ORF">QO018_005139</name>
</gene>